<accession>A0ABT6ZI37</accession>
<keyword evidence="3" id="KW-0649">Protein kinase inhibitor</keyword>
<dbReference type="SUPFAM" id="SSF49777">
    <property type="entry name" value="PEBP-like"/>
    <property type="match status" value="1"/>
</dbReference>
<feature type="compositionally biased region" description="Polar residues" evidence="2">
    <location>
        <begin position="88"/>
        <end position="101"/>
    </location>
</feature>
<organism evidence="3 4">
    <name type="scientific">Kribbibacterium absianum</name>
    <dbReference type="NCBI Taxonomy" id="3044210"/>
    <lineage>
        <taxon>Bacteria</taxon>
        <taxon>Bacillati</taxon>
        <taxon>Actinomycetota</taxon>
        <taxon>Coriobacteriia</taxon>
        <taxon>Coriobacteriales</taxon>
        <taxon>Kribbibacteriaceae</taxon>
        <taxon>Kribbibacterium</taxon>
    </lineage>
</organism>
<dbReference type="InterPro" id="IPR005247">
    <property type="entry name" value="YbhB_YbcL/LppC-like"/>
</dbReference>
<dbReference type="InterPro" id="IPR036610">
    <property type="entry name" value="PEBP-like_sf"/>
</dbReference>
<sequence>MKIDVPLDENGFLPDLYGKYAPADATIDGDPCVSFPITVADVPEGAQALALTLVDWDSVPVCGFPWIHWCATDIPVVGLVPENASQSGALPMTQGSNSHAATSDDPALTQRYTGPCPPDKTHDYTLRVFALDAALGLEEGYYLNEFRHAVKGHVLGSARLELPSRA</sequence>
<proteinExistence type="inferred from homology"/>
<dbReference type="Pfam" id="PF01161">
    <property type="entry name" value="PBP"/>
    <property type="match status" value="1"/>
</dbReference>
<keyword evidence="4" id="KW-1185">Reference proteome</keyword>
<evidence type="ECO:0000313" key="4">
    <source>
        <dbReference type="Proteomes" id="UP001431693"/>
    </source>
</evidence>
<dbReference type="RefSeq" id="WP_283712357.1">
    <property type="nucleotide sequence ID" value="NZ_JASJEW010000001.1"/>
</dbReference>
<dbReference type="PANTHER" id="PTHR30289">
    <property type="entry name" value="UNCHARACTERIZED PROTEIN YBCL-RELATED"/>
    <property type="match status" value="1"/>
</dbReference>
<comment type="similarity">
    <text evidence="1">Belongs to the UPF0098 family.</text>
</comment>
<dbReference type="InterPro" id="IPR008914">
    <property type="entry name" value="PEBP"/>
</dbReference>
<dbReference type="PANTHER" id="PTHR30289:SF1">
    <property type="entry name" value="PEBP (PHOSPHATIDYLETHANOLAMINE-BINDING PROTEIN) FAMILY PROTEIN"/>
    <property type="match status" value="1"/>
</dbReference>
<protein>
    <submittedName>
        <fullName evidence="3">YbhB/YbcL family Raf kinase inhibitor-like protein</fullName>
    </submittedName>
</protein>
<dbReference type="Proteomes" id="UP001431693">
    <property type="component" value="Unassembled WGS sequence"/>
</dbReference>
<gene>
    <name evidence="3" type="ORF">QJ043_01260</name>
</gene>
<evidence type="ECO:0000256" key="2">
    <source>
        <dbReference type="SAM" id="MobiDB-lite"/>
    </source>
</evidence>
<feature type="region of interest" description="Disordered" evidence="2">
    <location>
        <begin position="88"/>
        <end position="116"/>
    </location>
</feature>
<comment type="caution">
    <text evidence="3">The sequence shown here is derived from an EMBL/GenBank/DDBJ whole genome shotgun (WGS) entry which is preliminary data.</text>
</comment>
<evidence type="ECO:0000313" key="3">
    <source>
        <dbReference type="EMBL" id="MDJ1128716.1"/>
    </source>
</evidence>
<name>A0ABT6ZI37_9ACTN</name>
<dbReference type="Gene3D" id="3.90.280.10">
    <property type="entry name" value="PEBP-like"/>
    <property type="match status" value="1"/>
</dbReference>
<dbReference type="NCBIfam" id="TIGR00481">
    <property type="entry name" value="YbhB/YbcL family Raf kinase inhibitor-like protein"/>
    <property type="match status" value="1"/>
</dbReference>
<reference evidence="3" key="1">
    <citation type="submission" date="2023-05" db="EMBL/GenBank/DDBJ databases">
        <title>[olsenella] sp. nov., isolated from a pig farm feces dump.</title>
        <authorList>
            <person name="Chang Y.-H."/>
        </authorList>
    </citation>
    <scope>NUCLEOTIDE SEQUENCE</scope>
    <source>
        <strain evidence="3">YH-ols2217</strain>
    </source>
</reference>
<dbReference type="GO" id="GO:0004860">
    <property type="term" value="F:protein kinase inhibitor activity"/>
    <property type="evidence" value="ECO:0007669"/>
    <property type="project" value="UniProtKB-KW"/>
</dbReference>
<dbReference type="CDD" id="cd00865">
    <property type="entry name" value="PEBP_bact_arch"/>
    <property type="match status" value="1"/>
</dbReference>
<dbReference type="EMBL" id="JASJEX010000001">
    <property type="protein sequence ID" value="MDJ1128716.1"/>
    <property type="molecule type" value="Genomic_DNA"/>
</dbReference>
<evidence type="ECO:0000256" key="1">
    <source>
        <dbReference type="ARBA" id="ARBA00007120"/>
    </source>
</evidence>